<gene>
    <name evidence="2" type="ORF">GSTENG00004645001</name>
</gene>
<sequence length="47" mass="5357">GANGPGGARNSHPEPSHVQQQTEELQARSRKTRKRLCEYYTLQLHLL</sequence>
<accession>Q4T9P5</accession>
<protein>
    <submittedName>
        <fullName evidence="2">Chromosome undetermined SCAF7515, whole genome shotgun sequence</fullName>
    </submittedName>
</protein>
<feature type="non-terminal residue" evidence="2">
    <location>
        <position position="1"/>
    </location>
</feature>
<dbReference type="EMBL" id="CAAE01007515">
    <property type="protein sequence ID" value="CAF90387.1"/>
    <property type="molecule type" value="Genomic_DNA"/>
</dbReference>
<proteinExistence type="predicted"/>
<evidence type="ECO:0000313" key="2">
    <source>
        <dbReference type="EMBL" id="CAF90387.1"/>
    </source>
</evidence>
<feature type="region of interest" description="Disordered" evidence="1">
    <location>
        <begin position="1"/>
        <end position="30"/>
    </location>
</feature>
<dbReference type="AlphaFoldDB" id="Q4T9P5"/>
<reference evidence="2" key="1">
    <citation type="journal article" date="2004" name="Nature">
        <title>Genome duplication in the teleost fish Tetraodon nigroviridis reveals the early vertebrate proto-karyotype.</title>
        <authorList>
            <person name="Jaillon O."/>
            <person name="Aury J.-M."/>
            <person name="Brunet F."/>
            <person name="Petit J.-L."/>
            <person name="Stange-Thomann N."/>
            <person name="Mauceli E."/>
            <person name="Bouneau L."/>
            <person name="Fischer C."/>
            <person name="Ozouf-Costaz C."/>
            <person name="Bernot A."/>
            <person name="Nicaud S."/>
            <person name="Jaffe D."/>
            <person name="Fisher S."/>
            <person name="Lutfalla G."/>
            <person name="Dossat C."/>
            <person name="Segurens B."/>
            <person name="Dasilva C."/>
            <person name="Salanoubat M."/>
            <person name="Levy M."/>
            <person name="Boudet N."/>
            <person name="Castellano S."/>
            <person name="Anthouard V."/>
            <person name="Jubin C."/>
            <person name="Castelli V."/>
            <person name="Katinka M."/>
            <person name="Vacherie B."/>
            <person name="Biemont C."/>
            <person name="Skalli Z."/>
            <person name="Cattolico L."/>
            <person name="Poulain J."/>
            <person name="De Berardinis V."/>
            <person name="Cruaud C."/>
            <person name="Duprat S."/>
            <person name="Brottier P."/>
            <person name="Coutanceau J.-P."/>
            <person name="Gouzy J."/>
            <person name="Parra G."/>
            <person name="Lardier G."/>
            <person name="Chapple C."/>
            <person name="McKernan K.J."/>
            <person name="McEwan P."/>
            <person name="Bosak S."/>
            <person name="Kellis M."/>
            <person name="Volff J.-N."/>
            <person name="Guigo R."/>
            <person name="Zody M.C."/>
            <person name="Mesirov J."/>
            <person name="Lindblad-Toh K."/>
            <person name="Birren B."/>
            <person name="Nusbaum C."/>
            <person name="Kahn D."/>
            <person name="Robinson-Rechavi M."/>
            <person name="Laudet V."/>
            <person name="Schachter V."/>
            <person name="Quetier F."/>
            <person name="Saurin W."/>
            <person name="Scarpelli C."/>
            <person name="Wincker P."/>
            <person name="Lander E.S."/>
            <person name="Weissenbach J."/>
            <person name="Roest Crollius H."/>
        </authorList>
    </citation>
    <scope>NUCLEOTIDE SEQUENCE [LARGE SCALE GENOMIC DNA]</scope>
</reference>
<evidence type="ECO:0000256" key="1">
    <source>
        <dbReference type="SAM" id="MobiDB-lite"/>
    </source>
</evidence>
<reference evidence="2" key="2">
    <citation type="submission" date="2004-02" db="EMBL/GenBank/DDBJ databases">
        <authorList>
            <consortium name="Genoscope"/>
            <consortium name="Whitehead Institute Centre for Genome Research"/>
        </authorList>
    </citation>
    <scope>NUCLEOTIDE SEQUENCE</scope>
</reference>
<name>Q4T9P5_TETNG</name>
<dbReference type="KEGG" id="tng:GSTEN00004645G001"/>
<organism evidence="2">
    <name type="scientific">Tetraodon nigroviridis</name>
    <name type="common">Spotted green pufferfish</name>
    <name type="synonym">Chelonodon nigroviridis</name>
    <dbReference type="NCBI Taxonomy" id="99883"/>
    <lineage>
        <taxon>Eukaryota</taxon>
        <taxon>Metazoa</taxon>
        <taxon>Chordata</taxon>
        <taxon>Craniata</taxon>
        <taxon>Vertebrata</taxon>
        <taxon>Euteleostomi</taxon>
        <taxon>Actinopterygii</taxon>
        <taxon>Neopterygii</taxon>
        <taxon>Teleostei</taxon>
        <taxon>Neoteleostei</taxon>
        <taxon>Acanthomorphata</taxon>
        <taxon>Eupercaria</taxon>
        <taxon>Tetraodontiformes</taxon>
        <taxon>Tetradontoidea</taxon>
        <taxon>Tetraodontidae</taxon>
        <taxon>Tetraodon</taxon>
    </lineage>
</organism>